<reference evidence="1" key="1">
    <citation type="submission" date="2020-07" db="EMBL/GenBank/DDBJ databases">
        <title>Multicomponent nature underlies the extraordinary mechanical properties of spider dragline silk.</title>
        <authorList>
            <person name="Kono N."/>
            <person name="Nakamura H."/>
            <person name="Mori M."/>
            <person name="Yoshida Y."/>
            <person name="Ohtoshi R."/>
            <person name="Malay A.D."/>
            <person name="Moran D.A.P."/>
            <person name="Tomita M."/>
            <person name="Numata K."/>
            <person name="Arakawa K."/>
        </authorList>
    </citation>
    <scope>NUCLEOTIDE SEQUENCE</scope>
</reference>
<organism evidence="1 2">
    <name type="scientific">Trichonephila clavata</name>
    <name type="common">Joro spider</name>
    <name type="synonym">Nephila clavata</name>
    <dbReference type="NCBI Taxonomy" id="2740835"/>
    <lineage>
        <taxon>Eukaryota</taxon>
        <taxon>Metazoa</taxon>
        <taxon>Ecdysozoa</taxon>
        <taxon>Arthropoda</taxon>
        <taxon>Chelicerata</taxon>
        <taxon>Arachnida</taxon>
        <taxon>Araneae</taxon>
        <taxon>Araneomorphae</taxon>
        <taxon>Entelegynae</taxon>
        <taxon>Araneoidea</taxon>
        <taxon>Nephilidae</taxon>
        <taxon>Trichonephila</taxon>
    </lineage>
</organism>
<comment type="caution">
    <text evidence="1">The sequence shown here is derived from an EMBL/GenBank/DDBJ whole genome shotgun (WGS) entry which is preliminary data.</text>
</comment>
<dbReference type="EMBL" id="BMAO01015342">
    <property type="protein sequence ID" value="GFR01216.1"/>
    <property type="molecule type" value="Genomic_DNA"/>
</dbReference>
<evidence type="ECO:0000313" key="2">
    <source>
        <dbReference type="Proteomes" id="UP000887116"/>
    </source>
</evidence>
<proteinExistence type="predicted"/>
<dbReference type="AlphaFoldDB" id="A0A8X6GBA9"/>
<protein>
    <submittedName>
        <fullName evidence="1">Uncharacterized protein</fullName>
    </submittedName>
</protein>
<gene>
    <name evidence="1" type="ORF">TNCT_158951</name>
</gene>
<accession>A0A8X6GBA9</accession>
<evidence type="ECO:0000313" key="1">
    <source>
        <dbReference type="EMBL" id="GFR01216.1"/>
    </source>
</evidence>
<keyword evidence="2" id="KW-1185">Reference proteome</keyword>
<dbReference type="Proteomes" id="UP000887116">
    <property type="component" value="Unassembled WGS sequence"/>
</dbReference>
<name>A0A8X6GBA9_TRICU</name>
<sequence>MAREQLGDVGMHSELEKLKAEATQITLNSRSSVLCDTSMGVICPNVPKTLRRKVFDVLHGNSHPGVRITIDLKKRVIFDPRFVKTVQIGQSRVYSVNFLRSNDMFSLRWKSVISVDRLKHAFMEMENPVLAHENPA</sequence>